<dbReference type="PANTHER" id="PTHR42901">
    <property type="entry name" value="ALCOHOL DEHYDROGENASE"/>
    <property type="match status" value="1"/>
</dbReference>
<evidence type="ECO:0000313" key="4">
    <source>
        <dbReference type="EMBL" id="GHH02217.1"/>
    </source>
</evidence>
<reference evidence="4" key="2">
    <citation type="submission" date="2020-09" db="EMBL/GenBank/DDBJ databases">
        <authorList>
            <person name="Sun Q."/>
            <person name="Zhou Y."/>
        </authorList>
    </citation>
    <scope>NUCLEOTIDE SEQUENCE</scope>
    <source>
        <strain evidence="4">CGMCC 1.7081</strain>
    </source>
</reference>
<reference evidence="4" key="1">
    <citation type="journal article" date="2014" name="Int. J. Syst. Evol. Microbiol.">
        <title>Complete genome sequence of Corynebacterium casei LMG S-19264T (=DSM 44701T), isolated from a smear-ripened cheese.</title>
        <authorList>
            <consortium name="US DOE Joint Genome Institute (JGI-PGF)"/>
            <person name="Walter F."/>
            <person name="Albersmeier A."/>
            <person name="Kalinowski J."/>
            <person name="Ruckert C."/>
        </authorList>
    </citation>
    <scope>NUCLEOTIDE SEQUENCE</scope>
    <source>
        <strain evidence="4">CGMCC 1.7081</strain>
    </source>
</reference>
<dbReference type="SUPFAM" id="SSF51735">
    <property type="entry name" value="NAD(P)-binding Rossmann-fold domains"/>
    <property type="match status" value="1"/>
</dbReference>
<gene>
    <name evidence="4" type="ORF">GCM10010961_39880</name>
</gene>
<dbReference type="PRINTS" id="PR00081">
    <property type="entry name" value="GDHRDH"/>
</dbReference>
<dbReference type="PROSITE" id="PS00061">
    <property type="entry name" value="ADH_SHORT"/>
    <property type="match status" value="1"/>
</dbReference>
<protein>
    <submittedName>
        <fullName evidence="4">Short-chain dehydrogenase/reductase</fullName>
    </submittedName>
</protein>
<evidence type="ECO:0000256" key="1">
    <source>
        <dbReference type="ARBA" id="ARBA00006484"/>
    </source>
</evidence>
<dbReference type="PRINTS" id="PR00080">
    <property type="entry name" value="SDRFAMILY"/>
</dbReference>
<dbReference type="InterPro" id="IPR002347">
    <property type="entry name" value="SDR_fam"/>
</dbReference>
<dbReference type="InterPro" id="IPR020904">
    <property type="entry name" value="Sc_DH/Rdtase_CS"/>
</dbReference>
<dbReference type="NCBIfam" id="NF006776">
    <property type="entry name" value="PRK09291.1"/>
    <property type="match status" value="1"/>
</dbReference>
<dbReference type="EMBL" id="BNAP01000032">
    <property type="protein sequence ID" value="GHH02217.1"/>
    <property type="molecule type" value="Genomic_DNA"/>
</dbReference>
<keyword evidence="5" id="KW-1185">Reference proteome</keyword>
<accession>A0A8J3H901</accession>
<comment type="caution">
    <text evidence="4">The sequence shown here is derived from an EMBL/GenBank/DDBJ whole genome shotgun (WGS) entry which is preliminary data.</text>
</comment>
<keyword evidence="2" id="KW-0560">Oxidoreductase</keyword>
<dbReference type="Pfam" id="PF00106">
    <property type="entry name" value="adh_short"/>
    <property type="match status" value="1"/>
</dbReference>
<dbReference type="AlphaFoldDB" id="A0A8J3H901"/>
<evidence type="ECO:0000256" key="3">
    <source>
        <dbReference type="RuleBase" id="RU000363"/>
    </source>
</evidence>
<proteinExistence type="inferred from homology"/>
<dbReference type="GO" id="GO:0016491">
    <property type="term" value="F:oxidoreductase activity"/>
    <property type="evidence" value="ECO:0007669"/>
    <property type="project" value="UniProtKB-KW"/>
</dbReference>
<organism evidence="4 5">
    <name type="scientific">Pseudodonghicola xiamenensis</name>
    <dbReference type="NCBI Taxonomy" id="337702"/>
    <lineage>
        <taxon>Bacteria</taxon>
        <taxon>Pseudomonadati</taxon>
        <taxon>Pseudomonadota</taxon>
        <taxon>Alphaproteobacteria</taxon>
        <taxon>Rhodobacterales</taxon>
        <taxon>Paracoccaceae</taxon>
        <taxon>Pseudodonghicola</taxon>
    </lineage>
</organism>
<dbReference type="InterPro" id="IPR036291">
    <property type="entry name" value="NAD(P)-bd_dom_sf"/>
</dbReference>
<dbReference type="RefSeq" id="WP_051312621.1">
    <property type="nucleotide sequence ID" value="NZ_BNAP01000032.1"/>
</dbReference>
<dbReference type="CDD" id="cd05374">
    <property type="entry name" value="17beta-HSD-like_SDR_c"/>
    <property type="match status" value="1"/>
</dbReference>
<evidence type="ECO:0000313" key="5">
    <source>
        <dbReference type="Proteomes" id="UP000611500"/>
    </source>
</evidence>
<dbReference type="Proteomes" id="UP000611500">
    <property type="component" value="Unassembled WGS sequence"/>
</dbReference>
<dbReference type="Gene3D" id="3.40.50.720">
    <property type="entry name" value="NAD(P)-binding Rossmann-like Domain"/>
    <property type="match status" value="1"/>
</dbReference>
<evidence type="ECO:0000256" key="2">
    <source>
        <dbReference type="ARBA" id="ARBA00023002"/>
    </source>
</evidence>
<name>A0A8J3H901_9RHOB</name>
<sequence>MKRILITGAASGFGKGLALALAAKGHHVIAGVQYPQQRTDLLAEARAADVQMRIIKLDITRADDRARAFAHDIDILVNNAGQMQAGPVAEMPMDRVRENFEVNVFGTLAMIQGVVPQMAERGAGKIVTVTSMGGLITVPFAAVYTATKHALEGLIEGLRTELAETGIEFCTANPGIFGTGFNDRGAETALEWFDPKTSLSRSPLLAQFDFIGGDAPIPGQLDPQIMVDALVDICESDNARFRNVVPAETEAWIKMMQKQAWIAHKNDPIYLDPTVAAHD</sequence>
<comment type="similarity">
    <text evidence="1 3">Belongs to the short-chain dehydrogenases/reductases (SDR) family.</text>
</comment>
<dbReference type="PANTHER" id="PTHR42901:SF1">
    <property type="entry name" value="ALCOHOL DEHYDROGENASE"/>
    <property type="match status" value="1"/>
</dbReference>